<keyword evidence="2" id="KW-1185">Reference proteome</keyword>
<sequence length="413" mass="46521">MIDSMLLVSMRLRDTYYRLKDKIPEDLVSSDTVGILKWYGAFLKAFPDSDSVEYEAFSEFIRLRLSRMPDKMELMLNLWKEINIEPTYYLPPGDLELLIEDVWLAGRVGMISSQYQAGEEIDLKAELTAALNEHNSEGNDAEFDGTSITDILNEFSEEGGFTFGFCRMLRDSLYPVTPGNLIMVAARVNQGKTSLLCRILADWSQQVEKVYGCKRPIMYLNNESAVSRIKGRMYQAALRATIPELQNIGDEEELDNAFRLATNDCEFLFKNIHGRDVSKVESLVKQYEPGILLIDMPANLKLSGKFHNTVDAVEHIWQSIREWSVLYNTVVIGTAQISIEGDDMLFPPLSSVKDSKGAVQGALDLQINMGYVSSMPGLRGLGVVKSKRIRPGVGVMQAEVWFNNDNCTFNDGE</sequence>
<dbReference type="InterPro" id="IPR027417">
    <property type="entry name" value="P-loop_NTPase"/>
</dbReference>
<dbReference type="Proteomes" id="UP001061889">
    <property type="component" value="Segment"/>
</dbReference>
<proteinExistence type="predicted"/>
<accession>A0A976MGH6</accession>
<name>A0A976MGH6_9CAUD</name>
<dbReference type="Pfam" id="PF13481">
    <property type="entry name" value="AAA_25"/>
    <property type="match status" value="1"/>
</dbReference>
<dbReference type="Gene3D" id="3.40.50.300">
    <property type="entry name" value="P-loop containing nucleotide triphosphate hydrolases"/>
    <property type="match status" value="1"/>
</dbReference>
<keyword evidence="1" id="KW-0347">Helicase</keyword>
<protein>
    <submittedName>
        <fullName evidence="1">DNA helicase</fullName>
    </submittedName>
</protein>
<reference evidence="1" key="1">
    <citation type="submission" date="2021-11" db="EMBL/GenBank/DDBJ databases">
        <title>Phage-based biocontrol of nitrification in agricultural soil.</title>
        <authorList>
            <person name="Muniesa M."/>
            <person name="Quiros P."/>
            <person name="Salaet I."/>
        </authorList>
    </citation>
    <scope>NUCLEOTIDE SEQUENCE</scope>
</reference>
<dbReference type="EMBL" id="OL634959">
    <property type="protein sequence ID" value="UMO77809.1"/>
    <property type="molecule type" value="Genomic_DNA"/>
</dbReference>
<organism evidence="1 2">
    <name type="scientific">Bacteriophage Phi NF-1</name>
    <dbReference type="NCBI Taxonomy" id="2900273"/>
    <lineage>
        <taxon>Viruses</taxon>
        <taxon>Duplodnaviria</taxon>
        <taxon>Heunggongvirae</taxon>
        <taxon>Uroviricota</taxon>
        <taxon>Caudoviricetes</taxon>
        <taxon>Autographivirales</taxon>
        <taxon>Autoscriptoviridae</taxon>
        <taxon>Catalonvirus</taxon>
        <taxon>Catalonvirus NF1</taxon>
    </lineage>
</organism>
<evidence type="ECO:0000313" key="2">
    <source>
        <dbReference type="Proteomes" id="UP001061889"/>
    </source>
</evidence>
<dbReference type="SUPFAM" id="SSF52540">
    <property type="entry name" value="P-loop containing nucleoside triphosphate hydrolases"/>
    <property type="match status" value="1"/>
</dbReference>
<keyword evidence="1" id="KW-0067">ATP-binding</keyword>
<keyword evidence="1" id="KW-0547">Nucleotide-binding</keyword>
<keyword evidence="1" id="KW-0378">Hydrolase</keyword>
<evidence type="ECO:0000313" key="1">
    <source>
        <dbReference type="EMBL" id="UMO77809.1"/>
    </source>
</evidence>
<dbReference type="GO" id="GO:0004386">
    <property type="term" value="F:helicase activity"/>
    <property type="evidence" value="ECO:0007669"/>
    <property type="project" value="UniProtKB-KW"/>
</dbReference>